<feature type="compositionally biased region" description="Polar residues" evidence="4">
    <location>
        <begin position="428"/>
        <end position="440"/>
    </location>
</feature>
<evidence type="ECO:0000256" key="1">
    <source>
        <dbReference type="ARBA" id="ARBA00009257"/>
    </source>
</evidence>
<evidence type="ECO:0000256" key="2">
    <source>
        <dbReference type="ARBA" id="ARBA00022574"/>
    </source>
</evidence>
<dbReference type="PANTHER" id="PTHR12848">
    <property type="entry name" value="REGULATORY-ASSOCIATED PROTEIN OF MTOR"/>
    <property type="match status" value="1"/>
</dbReference>
<evidence type="ECO:0008006" key="7">
    <source>
        <dbReference type="Google" id="ProtNLM"/>
    </source>
</evidence>
<gene>
    <name evidence="5" type="ORF">PVAP13_9NG787600</name>
</gene>
<dbReference type="AlphaFoldDB" id="A0A8T0N2K8"/>
<dbReference type="EMBL" id="CM029054">
    <property type="protein sequence ID" value="KAG2544051.1"/>
    <property type="molecule type" value="Genomic_DNA"/>
</dbReference>
<comment type="caution">
    <text evidence="5">The sequence shown here is derived from an EMBL/GenBank/DDBJ whole genome shotgun (WGS) entry which is preliminary data.</text>
</comment>
<feature type="region of interest" description="Disordered" evidence="4">
    <location>
        <begin position="424"/>
        <end position="464"/>
    </location>
</feature>
<evidence type="ECO:0000256" key="3">
    <source>
        <dbReference type="ARBA" id="ARBA00022737"/>
    </source>
</evidence>
<dbReference type="GO" id="GO:0071230">
    <property type="term" value="P:cellular response to amino acid stimulus"/>
    <property type="evidence" value="ECO:0007669"/>
    <property type="project" value="TreeGrafter"/>
</dbReference>
<reference evidence="5" key="1">
    <citation type="submission" date="2020-05" db="EMBL/GenBank/DDBJ databases">
        <title>WGS assembly of Panicum virgatum.</title>
        <authorList>
            <person name="Lovell J.T."/>
            <person name="Jenkins J."/>
            <person name="Shu S."/>
            <person name="Juenger T.E."/>
            <person name="Schmutz J."/>
        </authorList>
    </citation>
    <scope>NUCLEOTIDE SEQUENCE</scope>
    <source>
        <strain evidence="5">AP13</strain>
    </source>
</reference>
<dbReference type="FunFam" id="2.130.10.10:FF:001068">
    <property type="entry name" value="Regulatory-associated protein of TOR 1"/>
    <property type="match status" value="1"/>
</dbReference>
<dbReference type="InterPro" id="IPR011989">
    <property type="entry name" value="ARM-like"/>
</dbReference>
<dbReference type="FunFam" id="1.25.10.10:FF:000145">
    <property type="entry name" value="Regulatory-associated protein of TOR 1"/>
    <property type="match status" value="1"/>
</dbReference>
<sequence>MFQRLFRQDVLVTSLFRNFLLAERIMRSANCSPISYPLLPPTHQHHMWDAWDMAAEICLSKLPQLITDPNARFQPSPFFAEQLTAFEVWLDHGSESKKPPEQLHIVLQALLSQSHRFRALVLLGRFLEMGPWAVDLALSVGIFPYVLKLLQTSAMEFRQILVLIWTKILSLDKTCQVDLVKEGGHAYFISFLENLDAYPEQQRAMAAFVLSIIMDGHRTGQVACINAGLIDVCLRLLQPENPQDAQTEPLLLQWLCLCLGKLWEDFPEAQLLGLQSNAPEIVMCLLSKPQPEIRASAVFALGNLLDMASAPSNGTDDDEKMKAEINVVRNLMQLSSDGSPLVRSEVAIALTRFALGHNKHLKYVAAEYWRPQTNSLLKSPPSLANISNPGNVYSPNSILQSSSDLVSHIGPLLRVGSDRSVTGRDVRISTSSPIATNSIMHGSPKSDDSSQHSDSGILLRDNTSNGGLSYTKSRPVDSVIYSQFISTMCSVAKDPYPKIATIGRRALSVIGVEHVVMRNTRYNSVVGHQGETSAPSSNFGIARSSSWFDMNSGNFLKAFRTPPVSPPQHDCLTGLRRVCSMEFRPHPVNSPEGLADPLLSSAAAPSNAELSIIPQSTIYNWSCGHFSMPLLTDSEDNEEVNARREERERIALDCIAKCQRSSACKMTSQITSWDTRFESGTKAALLLPFSPIVIAADENEQIRVWNYDDVLPVNSFENHKLSNRGLSKLLLINELDESLVLAASSDGNVRIWKNFNQRGGQKLVTAFSSVKGHRAAGRNIVIDWQQQSGYLYASGDMSSILVWDLEKEQLLSTIESPADSAISALSASQVRSGHFAAGFADGSVRIFDVHTPDRLVYMARPHAPRTEKVVGIGFQPGFDPYKIVSASQAGDIQFLDVRRAAEPYLTIEAHRGSLTALAIHRHAPVVASGS</sequence>
<keyword evidence="6" id="KW-1185">Reference proteome</keyword>
<keyword evidence="3" id="KW-0677">Repeat</keyword>
<accession>A0A8T0N2K8</accession>
<dbReference type="InterPro" id="IPR036322">
    <property type="entry name" value="WD40_repeat_dom_sf"/>
</dbReference>
<dbReference type="InterPro" id="IPR004083">
    <property type="entry name" value="Raptor"/>
</dbReference>
<dbReference type="GO" id="GO:0010506">
    <property type="term" value="P:regulation of autophagy"/>
    <property type="evidence" value="ECO:0007669"/>
    <property type="project" value="TreeGrafter"/>
</dbReference>
<dbReference type="GO" id="GO:0005737">
    <property type="term" value="C:cytoplasm"/>
    <property type="evidence" value="ECO:0007669"/>
    <property type="project" value="TreeGrafter"/>
</dbReference>
<organism evidence="5 6">
    <name type="scientific">Panicum virgatum</name>
    <name type="common">Blackwell switchgrass</name>
    <dbReference type="NCBI Taxonomy" id="38727"/>
    <lineage>
        <taxon>Eukaryota</taxon>
        <taxon>Viridiplantae</taxon>
        <taxon>Streptophyta</taxon>
        <taxon>Embryophyta</taxon>
        <taxon>Tracheophyta</taxon>
        <taxon>Spermatophyta</taxon>
        <taxon>Magnoliopsida</taxon>
        <taxon>Liliopsida</taxon>
        <taxon>Poales</taxon>
        <taxon>Poaceae</taxon>
        <taxon>PACMAD clade</taxon>
        <taxon>Panicoideae</taxon>
        <taxon>Panicodae</taxon>
        <taxon>Paniceae</taxon>
        <taxon>Panicinae</taxon>
        <taxon>Panicum</taxon>
        <taxon>Panicum sect. Hiantes</taxon>
    </lineage>
</organism>
<dbReference type="SUPFAM" id="SSF48371">
    <property type="entry name" value="ARM repeat"/>
    <property type="match status" value="1"/>
</dbReference>
<dbReference type="InterPro" id="IPR016024">
    <property type="entry name" value="ARM-type_fold"/>
</dbReference>
<comment type="similarity">
    <text evidence="1">Belongs to the WD repeat RAPTOR family.</text>
</comment>
<dbReference type="PRINTS" id="PR01547">
    <property type="entry name" value="YEAST176DUF"/>
</dbReference>
<protein>
    <recommendedName>
        <fullName evidence="7">Regulatory-associated protein of TOR 1</fullName>
    </recommendedName>
</protein>
<dbReference type="InterPro" id="IPR015943">
    <property type="entry name" value="WD40/YVTN_repeat-like_dom_sf"/>
</dbReference>
<evidence type="ECO:0000256" key="4">
    <source>
        <dbReference type="SAM" id="MobiDB-lite"/>
    </source>
</evidence>
<name>A0A8T0N2K8_PANVG</name>
<dbReference type="GO" id="GO:0009267">
    <property type="term" value="P:cellular response to starvation"/>
    <property type="evidence" value="ECO:0007669"/>
    <property type="project" value="TreeGrafter"/>
</dbReference>
<dbReference type="PANTHER" id="PTHR12848:SF16">
    <property type="entry name" value="REGULATORY-ASSOCIATED PROTEIN OF MTOR"/>
    <property type="match status" value="1"/>
</dbReference>
<dbReference type="SMART" id="SM00320">
    <property type="entry name" value="WD40"/>
    <property type="match status" value="4"/>
</dbReference>
<evidence type="ECO:0000313" key="5">
    <source>
        <dbReference type="EMBL" id="KAG2544051.1"/>
    </source>
</evidence>
<dbReference type="SUPFAM" id="SSF50978">
    <property type="entry name" value="WD40 repeat-like"/>
    <property type="match status" value="1"/>
</dbReference>
<proteinExistence type="inferred from homology"/>
<keyword evidence="2" id="KW-0853">WD repeat</keyword>
<dbReference type="InterPro" id="IPR001680">
    <property type="entry name" value="WD40_rpt"/>
</dbReference>
<dbReference type="GO" id="GO:0030674">
    <property type="term" value="F:protein-macromolecule adaptor activity"/>
    <property type="evidence" value="ECO:0007669"/>
    <property type="project" value="TreeGrafter"/>
</dbReference>
<dbReference type="Proteomes" id="UP000823388">
    <property type="component" value="Chromosome 9N"/>
</dbReference>
<evidence type="ECO:0000313" key="6">
    <source>
        <dbReference type="Proteomes" id="UP000823388"/>
    </source>
</evidence>
<dbReference type="Gene3D" id="1.25.10.10">
    <property type="entry name" value="Leucine-rich Repeat Variant"/>
    <property type="match status" value="1"/>
</dbReference>
<dbReference type="GO" id="GO:0030307">
    <property type="term" value="P:positive regulation of cell growth"/>
    <property type="evidence" value="ECO:0007669"/>
    <property type="project" value="TreeGrafter"/>
</dbReference>
<dbReference type="Gene3D" id="2.130.10.10">
    <property type="entry name" value="YVTN repeat-like/Quinoprotein amine dehydrogenase"/>
    <property type="match status" value="1"/>
</dbReference>
<dbReference type="GO" id="GO:0031929">
    <property type="term" value="P:TOR signaling"/>
    <property type="evidence" value="ECO:0007669"/>
    <property type="project" value="InterPro"/>
</dbReference>
<dbReference type="GO" id="GO:0031931">
    <property type="term" value="C:TORC1 complex"/>
    <property type="evidence" value="ECO:0007669"/>
    <property type="project" value="InterPro"/>
</dbReference>